<evidence type="ECO:0000256" key="4">
    <source>
        <dbReference type="SAM" id="MobiDB-lite"/>
    </source>
</evidence>
<accession>A0A1M4SEX4</accession>
<evidence type="ECO:0000313" key="5">
    <source>
        <dbReference type="EMBL" id="SHE30814.1"/>
    </source>
</evidence>
<gene>
    <name evidence="5" type="ORF">SAMN05444008_101104</name>
</gene>
<dbReference type="OrthoDB" id="1265936at2"/>
<keyword evidence="6" id="KW-1185">Reference proteome</keyword>
<dbReference type="Proteomes" id="UP000184368">
    <property type="component" value="Unassembled WGS sequence"/>
</dbReference>
<dbReference type="AlphaFoldDB" id="A0A1M4SEX4"/>
<dbReference type="Pfam" id="PF00436">
    <property type="entry name" value="SSB"/>
    <property type="match status" value="1"/>
</dbReference>
<proteinExistence type="predicted"/>
<evidence type="ECO:0000256" key="1">
    <source>
        <dbReference type="ARBA" id="ARBA00023125"/>
    </source>
</evidence>
<organism evidence="5 6">
    <name type="scientific">Cnuella takakiae</name>
    <dbReference type="NCBI Taxonomy" id="1302690"/>
    <lineage>
        <taxon>Bacteria</taxon>
        <taxon>Pseudomonadati</taxon>
        <taxon>Bacteroidota</taxon>
        <taxon>Chitinophagia</taxon>
        <taxon>Chitinophagales</taxon>
        <taxon>Chitinophagaceae</taxon>
        <taxon>Cnuella</taxon>
    </lineage>
</organism>
<feature type="region of interest" description="Disordered" evidence="4">
    <location>
        <begin position="102"/>
        <end position="125"/>
    </location>
</feature>
<dbReference type="PIRSF" id="PIRSF002070">
    <property type="entry name" value="SSB"/>
    <property type="match status" value="1"/>
</dbReference>
<dbReference type="CDD" id="cd04496">
    <property type="entry name" value="SSB_OBF"/>
    <property type="match status" value="1"/>
</dbReference>
<sequence>MNIIGRTTKDAVVNTLSDGRKVVNFSVAVNDRYRPRGGEGVKTTTYYDCAYWLSERLAEHLKKGTLVEVSGRVYVSAYLDKEGQPKASLKCHASSVRIHGWPKDAPATTAPVNAGAPVADDDLPF</sequence>
<dbReference type="NCBIfam" id="TIGR00621">
    <property type="entry name" value="ssb"/>
    <property type="match status" value="1"/>
</dbReference>
<reference evidence="5 6" key="1">
    <citation type="submission" date="2016-11" db="EMBL/GenBank/DDBJ databases">
        <authorList>
            <person name="Jaros S."/>
            <person name="Januszkiewicz K."/>
            <person name="Wedrychowicz H."/>
        </authorList>
    </citation>
    <scope>NUCLEOTIDE SEQUENCE [LARGE SCALE GENOMIC DNA]</scope>
    <source>
        <strain evidence="5 6">DSM 26897</strain>
    </source>
</reference>
<dbReference type="GO" id="GO:0006260">
    <property type="term" value="P:DNA replication"/>
    <property type="evidence" value="ECO:0007669"/>
    <property type="project" value="InterPro"/>
</dbReference>
<dbReference type="EMBL" id="FQUO01000001">
    <property type="protein sequence ID" value="SHE30814.1"/>
    <property type="molecule type" value="Genomic_DNA"/>
</dbReference>
<evidence type="ECO:0000256" key="3">
    <source>
        <dbReference type="RuleBase" id="RU000524"/>
    </source>
</evidence>
<dbReference type="GO" id="GO:0003697">
    <property type="term" value="F:single-stranded DNA binding"/>
    <property type="evidence" value="ECO:0007669"/>
    <property type="project" value="InterPro"/>
</dbReference>
<keyword evidence="1 2" id="KW-0238">DNA-binding</keyword>
<dbReference type="InterPro" id="IPR000424">
    <property type="entry name" value="Primosome_PriB/ssb"/>
</dbReference>
<protein>
    <recommendedName>
        <fullName evidence="2 3">Single-stranded DNA-binding protein</fullName>
    </recommendedName>
</protein>
<dbReference type="SUPFAM" id="SSF50249">
    <property type="entry name" value="Nucleic acid-binding proteins"/>
    <property type="match status" value="1"/>
</dbReference>
<evidence type="ECO:0000313" key="6">
    <source>
        <dbReference type="Proteomes" id="UP000184368"/>
    </source>
</evidence>
<dbReference type="Gene3D" id="2.40.50.140">
    <property type="entry name" value="Nucleic acid-binding proteins"/>
    <property type="match status" value="1"/>
</dbReference>
<dbReference type="InterPro" id="IPR011344">
    <property type="entry name" value="ssDNA-bd"/>
</dbReference>
<evidence type="ECO:0000256" key="2">
    <source>
        <dbReference type="PIRNR" id="PIRNR002070"/>
    </source>
</evidence>
<name>A0A1M4SEX4_9BACT</name>
<dbReference type="RefSeq" id="WP_073038981.1">
    <property type="nucleotide sequence ID" value="NZ_FQUO01000001.1"/>
</dbReference>
<dbReference type="STRING" id="1302690.BUE76_23385"/>
<dbReference type="PROSITE" id="PS50935">
    <property type="entry name" value="SSB"/>
    <property type="match status" value="1"/>
</dbReference>
<dbReference type="InterPro" id="IPR012340">
    <property type="entry name" value="NA-bd_OB-fold"/>
</dbReference>